<proteinExistence type="predicted"/>
<protein>
    <submittedName>
        <fullName evidence="1">Uncharacterized protein</fullName>
    </submittedName>
</protein>
<evidence type="ECO:0000313" key="1">
    <source>
        <dbReference type="EMBL" id="JAD20874.1"/>
    </source>
</evidence>
<organism evidence="1">
    <name type="scientific">Arundo donax</name>
    <name type="common">Giant reed</name>
    <name type="synonym">Donax arundinaceus</name>
    <dbReference type="NCBI Taxonomy" id="35708"/>
    <lineage>
        <taxon>Eukaryota</taxon>
        <taxon>Viridiplantae</taxon>
        <taxon>Streptophyta</taxon>
        <taxon>Embryophyta</taxon>
        <taxon>Tracheophyta</taxon>
        <taxon>Spermatophyta</taxon>
        <taxon>Magnoliopsida</taxon>
        <taxon>Liliopsida</taxon>
        <taxon>Poales</taxon>
        <taxon>Poaceae</taxon>
        <taxon>PACMAD clade</taxon>
        <taxon>Arundinoideae</taxon>
        <taxon>Arundineae</taxon>
        <taxon>Arundo</taxon>
    </lineage>
</organism>
<dbReference type="EMBL" id="GBRH01277021">
    <property type="protein sequence ID" value="JAD20874.1"/>
    <property type="molecule type" value="Transcribed_RNA"/>
</dbReference>
<name>A0A0A8Y4K7_ARUDO</name>
<reference evidence="1" key="1">
    <citation type="submission" date="2014-09" db="EMBL/GenBank/DDBJ databases">
        <authorList>
            <person name="Magalhaes I.L.F."/>
            <person name="Oliveira U."/>
            <person name="Santos F.R."/>
            <person name="Vidigal T.H.D.A."/>
            <person name="Brescovit A.D."/>
            <person name="Santos A.J."/>
        </authorList>
    </citation>
    <scope>NUCLEOTIDE SEQUENCE</scope>
    <source>
        <tissue evidence="1">Shoot tissue taken approximately 20 cm above the soil surface</tissue>
    </source>
</reference>
<reference evidence="1" key="2">
    <citation type="journal article" date="2015" name="Data Brief">
        <title>Shoot transcriptome of the giant reed, Arundo donax.</title>
        <authorList>
            <person name="Barrero R.A."/>
            <person name="Guerrero F.D."/>
            <person name="Moolhuijzen P."/>
            <person name="Goolsby J.A."/>
            <person name="Tidwell J."/>
            <person name="Bellgard S.E."/>
            <person name="Bellgard M.I."/>
        </authorList>
    </citation>
    <scope>NUCLEOTIDE SEQUENCE</scope>
    <source>
        <tissue evidence="1">Shoot tissue taken approximately 20 cm above the soil surface</tissue>
    </source>
</reference>
<dbReference type="AlphaFoldDB" id="A0A0A8Y4K7"/>
<sequence>MATNIIISLAMFDFDETEDVLHEETKGVCYLEGL</sequence>
<accession>A0A0A8Y4K7</accession>